<evidence type="ECO:0008006" key="2">
    <source>
        <dbReference type="Google" id="ProtNLM"/>
    </source>
</evidence>
<dbReference type="KEGG" id="fit:Fi14EGH31_21110"/>
<dbReference type="Proteomes" id="UP000593842">
    <property type="component" value="Chromosome"/>
</dbReference>
<protein>
    <recommendedName>
        <fullName evidence="2">ATP-dependent DNA helicase RecG C-terminal domain-containing protein</fullName>
    </recommendedName>
</protein>
<dbReference type="PANTHER" id="PTHR30595">
    <property type="entry name" value="GLPR-RELATED TRANSCRIPTIONAL REPRESSOR"/>
    <property type="match status" value="1"/>
</dbReference>
<dbReference type="GeneID" id="70580550"/>
<dbReference type="RefSeq" id="WP_118347564.1">
    <property type="nucleotide sequence ID" value="NZ_AP024085.1"/>
</dbReference>
<gene>
    <name evidence="1" type="ORF">Fi14EGH31_21110</name>
</gene>
<evidence type="ECO:0000313" key="1">
    <source>
        <dbReference type="EMBL" id="BCL58399.1"/>
    </source>
</evidence>
<dbReference type="Gene3D" id="3.30.565.60">
    <property type="match status" value="1"/>
</dbReference>
<dbReference type="InterPro" id="IPR038475">
    <property type="entry name" value="RecG_C_sf"/>
</dbReference>
<dbReference type="EMBL" id="AP024085">
    <property type="protein sequence ID" value="BCL58399.1"/>
    <property type="molecule type" value="Genomic_DNA"/>
</dbReference>
<dbReference type="AlphaFoldDB" id="A0A7I8E0I0"/>
<name>A0A7I8E0I0_9FIRM</name>
<proteinExistence type="predicted"/>
<dbReference type="Pfam" id="PF13749">
    <property type="entry name" value="HATPase_c_4"/>
    <property type="match status" value="1"/>
</dbReference>
<accession>A0A7I8E0I0</accession>
<reference evidence="1" key="1">
    <citation type="journal article" date="2020" name="Microbiol. Resour. Announc.">
        <title>Complete Genome Sequence of Faecalibacillus intestinalis JCM 34082, Isolated from Feces from a Healthy Japanese Female.</title>
        <authorList>
            <person name="Sakamoto M."/>
            <person name="Ikeyama N."/>
            <person name="Toyoda A."/>
            <person name="Murakami T."/>
            <person name="Mori H."/>
            <person name="Ohkuma M."/>
        </authorList>
    </citation>
    <scope>NUCLEOTIDE SEQUENCE</scope>
    <source>
        <strain evidence="1">14EGH31</strain>
    </source>
</reference>
<sequence>MHQTHFCKKGVNLCKKNNLEYIEIDVPSYPIAISCKGNYYFRSGSTSQKLAGIELESFILRKRGATWDNVPYPLVKIEDLDQNAIQKFKELAIRKKRIDDTILEEDTETLLDKLHLINNGYLTNAALLLFSKDPERYFTGAFIKVGFFETDADLIYQDEVRGSLFEQIDKVIELIFFKYMKAKISYDGLQRVEEYFVSEASMREAILNAIVHKQYESGVPIQISVYKDKLYITNVGKLPDHWTEETLYQKHGSKPYNPNIAHVFYLAGHIESWGRGIEKYLIHV</sequence>
<organism evidence="1">
    <name type="scientific">Faecalibacillus intestinalis</name>
    <dbReference type="NCBI Taxonomy" id="1982626"/>
    <lineage>
        <taxon>Bacteria</taxon>
        <taxon>Bacillati</taxon>
        <taxon>Bacillota</taxon>
        <taxon>Erysipelotrichia</taxon>
        <taxon>Erysipelotrichales</taxon>
        <taxon>Coprobacillaceae</taxon>
        <taxon>Faecalibacillus</taxon>
    </lineage>
</organism>
<dbReference type="PANTHER" id="PTHR30595:SF6">
    <property type="entry name" value="SCHLAFEN ALBA-2 DOMAIN-CONTAINING PROTEIN"/>
    <property type="match status" value="1"/>
</dbReference>